<dbReference type="EMBL" id="BAAFJT010000036">
    <property type="protein sequence ID" value="GAB0202190.1"/>
    <property type="molecule type" value="Genomic_DNA"/>
</dbReference>
<sequence>MLGQVGCARLSPSRPAFLLLLLGASVNAQDICSFPGDGDSRDVDRKGGHLPAPHLNLNIRSAQPGDTVQAWCSIQKGSPASRIVFCKDGVEEYSLEAQQGQLNYFVLLNVTLGSAGMYRCGYQQRTESNWVRSSALSAPWHLTVRGTAMHLWVWILRSVLTLLLLISAPIITLILKRWSHCDSKDSQSGDIPDPFAL</sequence>
<dbReference type="SUPFAM" id="SSF48726">
    <property type="entry name" value="Immunoglobulin"/>
    <property type="match status" value="1"/>
</dbReference>
<accession>A0ABC9XWR2</accession>
<evidence type="ECO:0000256" key="1">
    <source>
        <dbReference type="SAM" id="Phobius"/>
    </source>
</evidence>
<evidence type="ECO:0000313" key="5">
    <source>
        <dbReference type="Proteomes" id="UP001623348"/>
    </source>
</evidence>
<dbReference type="AlphaFoldDB" id="A0ABC9XWR2"/>
<feature type="transmembrane region" description="Helical" evidence="1">
    <location>
        <begin position="151"/>
        <end position="175"/>
    </location>
</feature>
<evidence type="ECO:0000259" key="3">
    <source>
        <dbReference type="PROSITE" id="PS50835"/>
    </source>
</evidence>
<proteinExistence type="predicted"/>
<comment type="caution">
    <text evidence="4">The sequence shown here is derived from an EMBL/GenBank/DDBJ whole genome shotgun (WGS) entry which is preliminary data.</text>
</comment>
<feature type="domain" description="Ig-like" evidence="3">
    <location>
        <begin position="53"/>
        <end position="137"/>
    </location>
</feature>
<dbReference type="PROSITE" id="PS50835">
    <property type="entry name" value="IG_LIKE"/>
    <property type="match status" value="1"/>
</dbReference>
<dbReference type="Proteomes" id="UP001623348">
    <property type="component" value="Unassembled WGS sequence"/>
</dbReference>
<organism evidence="4 5">
    <name type="scientific">Grus japonensis</name>
    <name type="common">Japanese crane</name>
    <name type="synonym">Red-crowned crane</name>
    <dbReference type="NCBI Taxonomy" id="30415"/>
    <lineage>
        <taxon>Eukaryota</taxon>
        <taxon>Metazoa</taxon>
        <taxon>Chordata</taxon>
        <taxon>Craniata</taxon>
        <taxon>Vertebrata</taxon>
        <taxon>Euteleostomi</taxon>
        <taxon>Archelosauria</taxon>
        <taxon>Archosauria</taxon>
        <taxon>Dinosauria</taxon>
        <taxon>Saurischia</taxon>
        <taxon>Theropoda</taxon>
        <taxon>Coelurosauria</taxon>
        <taxon>Aves</taxon>
        <taxon>Neognathae</taxon>
        <taxon>Neoaves</taxon>
        <taxon>Gruiformes</taxon>
        <taxon>Gruidae</taxon>
        <taxon>Grus</taxon>
    </lineage>
</organism>
<keyword evidence="1" id="KW-0812">Transmembrane</keyword>
<keyword evidence="1" id="KW-1133">Transmembrane helix</keyword>
<evidence type="ECO:0000313" key="4">
    <source>
        <dbReference type="EMBL" id="GAB0202190.1"/>
    </source>
</evidence>
<gene>
    <name evidence="4" type="ORF">GRJ2_002684600</name>
</gene>
<dbReference type="InterPro" id="IPR013783">
    <property type="entry name" value="Ig-like_fold"/>
</dbReference>
<feature type="signal peptide" evidence="2">
    <location>
        <begin position="1"/>
        <end position="28"/>
    </location>
</feature>
<name>A0ABC9XWR2_GRUJA</name>
<keyword evidence="2" id="KW-0732">Signal</keyword>
<protein>
    <recommendedName>
        <fullName evidence="3">Ig-like domain-containing protein</fullName>
    </recommendedName>
</protein>
<feature type="chain" id="PRO_5044844316" description="Ig-like domain-containing protein" evidence="2">
    <location>
        <begin position="29"/>
        <end position="197"/>
    </location>
</feature>
<reference evidence="4 5" key="1">
    <citation type="submission" date="2024-06" db="EMBL/GenBank/DDBJ databases">
        <title>The draft genome of Grus japonensis, version 3.</title>
        <authorList>
            <person name="Nabeshima K."/>
            <person name="Suzuki S."/>
            <person name="Onuma M."/>
        </authorList>
    </citation>
    <scope>NUCLEOTIDE SEQUENCE [LARGE SCALE GENOMIC DNA]</scope>
    <source>
        <strain evidence="4 5">451A</strain>
    </source>
</reference>
<dbReference type="InterPro" id="IPR036179">
    <property type="entry name" value="Ig-like_dom_sf"/>
</dbReference>
<dbReference type="InterPro" id="IPR007110">
    <property type="entry name" value="Ig-like_dom"/>
</dbReference>
<dbReference type="Gene3D" id="2.60.40.10">
    <property type="entry name" value="Immunoglobulins"/>
    <property type="match status" value="1"/>
</dbReference>
<keyword evidence="1" id="KW-0472">Membrane</keyword>
<evidence type="ECO:0000256" key="2">
    <source>
        <dbReference type="SAM" id="SignalP"/>
    </source>
</evidence>
<keyword evidence="5" id="KW-1185">Reference proteome</keyword>